<proteinExistence type="predicted"/>
<reference evidence="1 2" key="1">
    <citation type="journal article" date="2016" name="Nat. Commun.">
        <title>Thousands of microbial genomes shed light on interconnected biogeochemical processes in an aquifer system.</title>
        <authorList>
            <person name="Anantharaman K."/>
            <person name="Brown C.T."/>
            <person name="Hug L.A."/>
            <person name="Sharon I."/>
            <person name="Castelle C.J."/>
            <person name="Probst A.J."/>
            <person name="Thomas B.C."/>
            <person name="Singh A."/>
            <person name="Wilkins M.J."/>
            <person name="Karaoz U."/>
            <person name="Brodie E.L."/>
            <person name="Williams K.H."/>
            <person name="Hubbard S.S."/>
            <person name="Banfield J.F."/>
        </authorList>
    </citation>
    <scope>NUCLEOTIDE SEQUENCE [LARGE SCALE GENOMIC DNA]</scope>
</reference>
<organism evidence="1 2">
    <name type="scientific">Candidatus Collierbacteria bacterium RIFOXYB1_FULL_49_13</name>
    <dbReference type="NCBI Taxonomy" id="1817728"/>
    <lineage>
        <taxon>Bacteria</taxon>
        <taxon>Candidatus Collieribacteriota</taxon>
    </lineage>
</organism>
<sequence>MLSNEMLKALEPGRILMYNAGQGEYNIEATVKVLTTGTQGAMVKIERIIAHGKEVRLKVGDEIVASATELGEDD</sequence>
<accession>A0A1F5FFF4</accession>
<evidence type="ECO:0000313" key="1">
    <source>
        <dbReference type="EMBL" id="OGD78336.1"/>
    </source>
</evidence>
<dbReference type="AlphaFoldDB" id="A0A1F5FFF4"/>
<name>A0A1F5FFF4_9BACT</name>
<gene>
    <name evidence="1" type="ORF">A2368_04805</name>
</gene>
<evidence type="ECO:0000313" key="2">
    <source>
        <dbReference type="Proteomes" id="UP000176682"/>
    </source>
</evidence>
<dbReference type="Proteomes" id="UP000176682">
    <property type="component" value="Unassembled WGS sequence"/>
</dbReference>
<comment type="caution">
    <text evidence="1">The sequence shown here is derived from an EMBL/GenBank/DDBJ whole genome shotgun (WGS) entry which is preliminary data.</text>
</comment>
<protein>
    <submittedName>
        <fullName evidence="1">Uncharacterized protein</fullName>
    </submittedName>
</protein>
<dbReference type="EMBL" id="MFAM01000051">
    <property type="protein sequence ID" value="OGD78336.1"/>
    <property type="molecule type" value="Genomic_DNA"/>
</dbReference>